<keyword evidence="4" id="KW-1185">Reference proteome</keyword>
<dbReference type="InterPro" id="IPR036770">
    <property type="entry name" value="Ankyrin_rpt-contain_sf"/>
</dbReference>
<dbReference type="Proteomes" id="UP000232323">
    <property type="component" value="Unassembled WGS sequence"/>
</dbReference>
<evidence type="ECO:0000256" key="2">
    <source>
        <dbReference type="ARBA" id="ARBA00023043"/>
    </source>
</evidence>
<reference evidence="3 4" key="1">
    <citation type="submission" date="2017-08" db="EMBL/GenBank/DDBJ databases">
        <title>Acidophilic green algal genome provides insights into adaptation to an acidic environment.</title>
        <authorList>
            <person name="Hirooka S."/>
            <person name="Hirose Y."/>
            <person name="Kanesaki Y."/>
            <person name="Higuchi S."/>
            <person name="Fujiwara T."/>
            <person name="Onuma R."/>
            <person name="Era A."/>
            <person name="Ohbayashi R."/>
            <person name="Uzuka A."/>
            <person name="Nozaki H."/>
            <person name="Yoshikawa H."/>
            <person name="Miyagishima S.Y."/>
        </authorList>
    </citation>
    <scope>NUCLEOTIDE SEQUENCE [LARGE SCALE GENOMIC DNA]</scope>
    <source>
        <strain evidence="3 4">NIES-2499</strain>
    </source>
</reference>
<keyword evidence="2" id="KW-0040">ANK repeat</keyword>
<dbReference type="AlphaFoldDB" id="A0A250XTD9"/>
<keyword evidence="1" id="KW-0677">Repeat</keyword>
<dbReference type="EMBL" id="BEGY01000222">
    <property type="protein sequence ID" value="GAX86060.1"/>
    <property type="molecule type" value="Genomic_DNA"/>
</dbReference>
<dbReference type="PANTHER" id="PTHR24198:SF165">
    <property type="entry name" value="ANKYRIN REPEAT-CONTAINING PROTEIN-RELATED"/>
    <property type="match status" value="1"/>
</dbReference>
<organism evidence="3 4">
    <name type="scientific">Chlamydomonas eustigma</name>
    <dbReference type="NCBI Taxonomy" id="1157962"/>
    <lineage>
        <taxon>Eukaryota</taxon>
        <taxon>Viridiplantae</taxon>
        <taxon>Chlorophyta</taxon>
        <taxon>core chlorophytes</taxon>
        <taxon>Chlorophyceae</taxon>
        <taxon>CS clade</taxon>
        <taxon>Chlamydomonadales</taxon>
        <taxon>Chlamydomonadaceae</taxon>
        <taxon>Chlamydomonas</taxon>
    </lineage>
</organism>
<gene>
    <name evidence="3" type="ORF">CEUSTIGMA_g13475.t1</name>
</gene>
<name>A0A250XTD9_9CHLO</name>
<dbReference type="OrthoDB" id="194358at2759"/>
<dbReference type="InterPro" id="IPR002110">
    <property type="entry name" value="Ankyrin_rpt"/>
</dbReference>
<dbReference type="Gene3D" id="1.25.40.20">
    <property type="entry name" value="Ankyrin repeat-containing domain"/>
    <property type="match status" value="1"/>
</dbReference>
<evidence type="ECO:0000256" key="1">
    <source>
        <dbReference type="ARBA" id="ARBA00022737"/>
    </source>
</evidence>
<proteinExistence type="predicted"/>
<protein>
    <submittedName>
        <fullName evidence="3">Uncharacterized protein</fullName>
    </submittedName>
</protein>
<feature type="non-terminal residue" evidence="3">
    <location>
        <position position="1"/>
    </location>
</feature>
<evidence type="ECO:0000313" key="4">
    <source>
        <dbReference type="Proteomes" id="UP000232323"/>
    </source>
</evidence>
<dbReference type="SUPFAM" id="SSF48403">
    <property type="entry name" value="Ankyrin repeat"/>
    <property type="match status" value="1"/>
</dbReference>
<accession>A0A250XTD9</accession>
<dbReference type="Pfam" id="PF12796">
    <property type="entry name" value="Ank_2"/>
    <property type="match status" value="1"/>
</dbReference>
<comment type="caution">
    <text evidence="3">The sequence shown here is derived from an EMBL/GenBank/DDBJ whole genome shotgun (WGS) entry which is preliminary data.</text>
</comment>
<dbReference type="PANTHER" id="PTHR24198">
    <property type="entry name" value="ANKYRIN REPEAT AND PROTEIN KINASE DOMAIN-CONTAINING PROTEIN"/>
    <property type="match status" value="1"/>
</dbReference>
<sequence>RVARTRAYRPRTTRADCRDGEALLYAAEGGHLDVVRLLLDWPEHAPRADCQDGQALLCAIEGGHLDVVRLLLEWPEHAPRADCQDGQALLHAVEGGHLDIARLLLEWPEHAPDCQDGQALLFVAGRYMEIVRLHLDLTPEMRRASEMGTIISYID</sequence>
<evidence type="ECO:0000313" key="3">
    <source>
        <dbReference type="EMBL" id="GAX86060.1"/>
    </source>
</evidence>